<keyword evidence="3" id="KW-0731">Sigma factor</keyword>
<evidence type="ECO:0000259" key="6">
    <source>
        <dbReference type="Pfam" id="PF08281"/>
    </source>
</evidence>
<dbReference type="PANTHER" id="PTHR43133:SF46">
    <property type="entry name" value="RNA POLYMERASE SIGMA-70 FACTOR ECF SUBFAMILY"/>
    <property type="match status" value="1"/>
</dbReference>
<evidence type="ECO:0000313" key="7">
    <source>
        <dbReference type="EMBL" id="MFC5411156.1"/>
    </source>
</evidence>
<evidence type="ECO:0000256" key="1">
    <source>
        <dbReference type="ARBA" id="ARBA00010641"/>
    </source>
</evidence>
<dbReference type="Gene3D" id="1.10.1740.10">
    <property type="match status" value="1"/>
</dbReference>
<keyword evidence="8" id="KW-1185">Reference proteome</keyword>
<organism evidence="7 8">
    <name type="scientific">Larkinella bovis</name>
    <dbReference type="NCBI Taxonomy" id="683041"/>
    <lineage>
        <taxon>Bacteria</taxon>
        <taxon>Pseudomonadati</taxon>
        <taxon>Bacteroidota</taxon>
        <taxon>Cytophagia</taxon>
        <taxon>Cytophagales</taxon>
        <taxon>Spirosomataceae</taxon>
        <taxon>Larkinella</taxon>
    </lineage>
</organism>
<evidence type="ECO:0000313" key="8">
    <source>
        <dbReference type="Proteomes" id="UP001596106"/>
    </source>
</evidence>
<dbReference type="InterPro" id="IPR039425">
    <property type="entry name" value="RNA_pol_sigma-70-like"/>
</dbReference>
<gene>
    <name evidence="7" type="ORF">ACFPMF_17675</name>
</gene>
<evidence type="ECO:0000259" key="5">
    <source>
        <dbReference type="Pfam" id="PF04542"/>
    </source>
</evidence>
<feature type="domain" description="RNA polymerase sigma-70 region 2" evidence="5">
    <location>
        <begin position="36"/>
        <end position="104"/>
    </location>
</feature>
<feature type="domain" description="RNA polymerase sigma factor 70 region 4 type 2" evidence="6">
    <location>
        <begin position="138"/>
        <end position="190"/>
    </location>
</feature>
<dbReference type="InterPro" id="IPR013324">
    <property type="entry name" value="RNA_pol_sigma_r3/r4-like"/>
</dbReference>
<evidence type="ECO:0000256" key="4">
    <source>
        <dbReference type="ARBA" id="ARBA00023163"/>
    </source>
</evidence>
<dbReference type="NCBIfam" id="TIGR02937">
    <property type="entry name" value="sigma70-ECF"/>
    <property type="match status" value="1"/>
</dbReference>
<evidence type="ECO:0000256" key="3">
    <source>
        <dbReference type="ARBA" id="ARBA00023082"/>
    </source>
</evidence>
<proteinExistence type="inferred from homology"/>
<dbReference type="SUPFAM" id="SSF88659">
    <property type="entry name" value="Sigma3 and sigma4 domains of RNA polymerase sigma factors"/>
    <property type="match status" value="1"/>
</dbReference>
<dbReference type="PANTHER" id="PTHR43133">
    <property type="entry name" value="RNA POLYMERASE ECF-TYPE SIGMA FACTO"/>
    <property type="match status" value="1"/>
</dbReference>
<dbReference type="InterPro" id="IPR014284">
    <property type="entry name" value="RNA_pol_sigma-70_dom"/>
</dbReference>
<name>A0ABW0ID45_9BACT</name>
<evidence type="ECO:0000256" key="2">
    <source>
        <dbReference type="ARBA" id="ARBA00023015"/>
    </source>
</evidence>
<dbReference type="Pfam" id="PF04542">
    <property type="entry name" value="Sigma70_r2"/>
    <property type="match status" value="1"/>
</dbReference>
<dbReference type="InterPro" id="IPR013249">
    <property type="entry name" value="RNA_pol_sigma70_r4_t2"/>
</dbReference>
<protein>
    <submittedName>
        <fullName evidence="7">RNA polymerase sigma factor</fullName>
    </submittedName>
</protein>
<dbReference type="Proteomes" id="UP001596106">
    <property type="component" value="Unassembled WGS sequence"/>
</dbReference>
<sequence length="209" mass="24616">MDDVTDPPMNARPDPANDMMLWNAFREGSETAFAALYSAHYRHLMNYGRRFGADTTTAEDAIHDVFIDLWNYRRTLIQPQSVQSYLLKAFRNRLVKQLSERQRRFAEADGEEPFGLLSPEPSAEDRLVEERLNQEQYEQMERAFKTLSPRQREVLYLRYFTDLSYDDICAVMGITYNTARTQLYQALTALRKRLESNWPVLLLLLRLFD</sequence>
<dbReference type="InterPro" id="IPR013325">
    <property type="entry name" value="RNA_pol_sigma_r2"/>
</dbReference>
<dbReference type="InterPro" id="IPR007627">
    <property type="entry name" value="RNA_pol_sigma70_r2"/>
</dbReference>
<dbReference type="SUPFAM" id="SSF88946">
    <property type="entry name" value="Sigma2 domain of RNA polymerase sigma factors"/>
    <property type="match status" value="1"/>
</dbReference>
<dbReference type="CDD" id="cd06171">
    <property type="entry name" value="Sigma70_r4"/>
    <property type="match status" value="1"/>
</dbReference>
<dbReference type="EMBL" id="JBHSMA010000005">
    <property type="protein sequence ID" value="MFC5411156.1"/>
    <property type="molecule type" value="Genomic_DNA"/>
</dbReference>
<keyword evidence="2" id="KW-0805">Transcription regulation</keyword>
<dbReference type="Gene3D" id="1.10.10.10">
    <property type="entry name" value="Winged helix-like DNA-binding domain superfamily/Winged helix DNA-binding domain"/>
    <property type="match status" value="1"/>
</dbReference>
<accession>A0ABW0ID45</accession>
<keyword evidence="4" id="KW-0804">Transcription</keyword>
<dbReference type="Pfam" id="PF08281">
    <property type="entry name" value="Sigma70_r4_2"/>
    <property type="match status" value="1"/>
</dbReference>
<reference evidence="8" key="1">
    <citation type="journal article" date="2019" name="Int. J. Syst. Evol. Microbiol.">
        <title>The Global Catalogue of Microorganisms (GCM) 10K type strain sequencing project: providing services to taxonomists for standard genome sequencing and annotation.</title>
        <authorList>
            <consortium name="The Broad Institute Genomics Platform"/>
            <consortium name="The Broad Institute Genome Sequencing Center for Infectious Disease"/>
            <person name="Wu L."/>
            <person name="Ma J."/>
        </authorList>
    </citation>
    <scope>NUCLEOTIDE SEQUENCE [LARGE SCALE GENOMIC DNA]</scope>
    <source>
        <strain evidence="8">CCUG 55250</strain>
    </source>
</reference>
<comment type="caution">
    <text evidence="7">The sequence shown here is derived from an EMBL/GenBank/DDBJ whole genome shotgun (WGS) entry which is preliminary data.</text>
</comment>
<dbReference type="InterPro" id="IPR036388">
    <property type="entry name" value="WH-like_DNA-bd_sf"/>
</dbReference>
<comment type="similarity">
    <text evidence="1">Belongs to the sigma-70 factor family. ECF subfamily.</text>
</comment>
<dbReference type="RefSeq" id="WP_379847693.1">
    <property type="nucleotide sequence ID" value="NZ_JBHSMA010000005.1"/>
</dbReference>